<dbReference type="InterPro" id="IPR013830">
    <property type="entry name" value="SGNH_hydro"/>
</dbReference>
<evidence type="ECO:0000313" key="4">
    <source>
        <dbReference type="Proteomes" id="UP000054097"/>
    </source>
</evidence>
<dbReference type="Proteomes" id="UP000054097">
    <property type="component" value="Unassembled WGS sequence"/>
</dbReference>
<keyword evidence="1" id="KW-0732">Signal</keyword>
<dbReference type="InterPro" id="IPR036514">
    <property type="entry name" value="SGNH_hydro_sf"/>
</dbReference>
<name>A0A0C3B8P8_SERVB</name>
<feature type="chain" id="PRO_5002161424" description="SGNH hydrolase-type esterase domain-containing protein" evidence="1">
    <location>
        <begin position="23"/>
        <end position="375"/>
    </location>
</feature>
<sequence length="375" mass="41956">MRSGQYINLSLVVFTLLGLVSTANVINPGNPLIWYHGRWDWGRETWWSSTGFTLNVENLSSLSLQLGPNTTQPFVSVGISVNYGEFTQFNLTSGTAGNVIPLSVSTSQASGRKTRSVIRLMVQGWENNNLQLEKIILNSGSSLLSYQPSPLNFLFIGDSFGAGQYISNGINGAWPSITAETFKAEQQDNAIPGICLADYHCWGNTHGLSYIFFKTEDSLYYYNPKHNYTTNWDFRRDYRPTHIFINGGINDNYYNITGASLTTAYSGFIDKLRALYPTQPIFLIGSSQPNGPINETGTYSYYANGINETVTARHAKGDKKVYFIDTAGWIRFSDMISLENAHFNPSGHTRFAEQLGGWLKSWGLQPQNAWPTRFT</sequence>
<dbReference type="InterPro" id="IPR052762">
    <property type="entry name" value="PCW_deacetylase/CE"/>
</dbReference>
<accession>A0A0C3B8P8</accession>
<evidence type="ECO:0000256" key="1">
    <source>
        <dbReference type="SAM" id="SignalP"/>
    </source>
</evidence>
<dbReference type="Pfam" id="PF13472">
    <property type="entry name" value="Lipase_GDSL_2"/>
    <property type="match status" value="1"/>
</dbReference>
<dbReference type="PANTHER" id="PTHR37834">
    <property type="entry name" value="GDSL-LIKE LIPASE/ACYLHYDROLASE DOMAIN PROTEIN (AFU_ORTHOLOGUE AFUA_2G00620)"/>
    <property type="match status" value="1"/>
</dbReference>
<dbReference type="EMBL" id="KN824292">
    <property type="protein sequence ID" value="KIM28504.1"/>
    <property type="molecule type" value="Genomic_DNA"/>
</dbReference>
<dbReference type="Gene3D" id="3.40.50.1110">
    <property type="entry name" value="SGNH hydrolase"/>
    <property type="match status" value="1"/>
</dbReference>
<dbReference type="HOGENOM" id="CLU_867551_0_0_1"/>
<organism evidence="3 4">
    <name type="scientific">Serendipita vermifera MAFF 305830</name>
    <dbReference type="NCBI Taxonomy" id="933852"/>
    <lineage>
        <taxon>Eukaryota</taxon>
        <taxon>Fungi</taxon>
        <taxon>Dikarya</taxon>
        <taxon>Basidiomycota</taxon>
        <taxon>Agaricomycotina</taxon>
        <taxon>Agaricomycetes</taxon>
        <taxon>Sebacinales</taxon>
        <taxon>Serendipitaceae</taxon>
        <taxon>Serendipita</taxon>
    </lineage>
</organism>
<reference evidence="4" key="2">
    <citation type="submission" date="2015-01" db="EMBL/GenBank/DDBJ databases">
        <title>Evolutionary Origins and Diversification of the Mycorrhizal Mutualists.</title>
        <authorList>
            <consortium name="DOE Joint Genome Institute"/>
            <consortium name="Mycorrhizal Genomics Consortium"/>
            <person name="Kohler A."/>
            <person name="Kuo A."/>
            <person name="Nagy L.G."/>
            <person name="Floudas D."/>
            <person name="Copeland A."/>
            <person name="Barry K.W."/>
            <person name="Cichocki N."/>
            <person name="Veneault-Fourrey C."/>
            <person name="LaButti K."/>
            <person name="Lindquist E.A."/>
            <person name="Lipzen A."/>
            <person name="Lundell T."/>
            <person name="Morin E."/>
            <person name="Murat C."/>
            <person name="Riley R."/>
            <person name="Ohm R."/>
            <person name="Sun H."/>
            <person name="Tunlid A."/>
            <person name="Henrissat B."/>
            <person name="Grigoriev I.V."/>
            <person name="Hibbett D.S."/>
            <person name="Martin F."/>
        </authorList>
    </citation>
    <scope>NUCLEOTIDE SEQUENCE [LARGE SCALE GENOMIC DNA]</scope>
    <source>
        <strain evidence="4">MAFF 305830</strain>
    </source>
</reference>
<dbReference type="OrthoDB" id="426133at2759"/>
<proteinExistence type="predicted"/>
<protein>
    <recommendedName>
        <fullName evidence="2">SGNH hydrolase-type esterase domain-containing protein</fullName>
    </recommendedName>
</protein>
<gene>
    <name evidence="3" type="ORF">M408DRAFT_307790</name>
</gene>
<feature type="domain" description="SGNH hydrolase-type esterase" evidence="2">
    <location>
        <begin position="155"/>
        <end position="349"/>
    </location>
</feature>
<dbReference type="PANTHER" id="PTHR37834:SF2">
    <property type="entry name" value="ESTERASE, SGNH HYDROLASE-TYPE"/>
    <property type="match status" value="1"/>
</dbReference>
<feature type="signal peptide" evidence="1">
    <location>
        <begin position="1"/>
        <end position="22"/>
    </location>
</feature>
<dbReference type="AlphaFoldDB" id="A0A0C3B8P8"/>
<keyword evidence="4" id="KW-1185">Reference proteome</keyword>
<dbReference type="SUPFAM" id="SSF52266">
    <property type="entry name" value="SGNH hydrolase"/>
    <property type="match status" value="1"/>
</dbReference>
<reference evidence="3 4" key="1">
    <citation type="submission" date="2014-04" db="EMBL/GenBank/DDBJ databases">
        <authorList>
            <consortium name="DOE Joint Genome Institute"/>
            <person name="Kuo A."/>
            <person name="Zuccaro A."/>
            <person name="Kohler A."/>
            <person name="Nagy L.G."/>
            <person name="Floudas D."/>
            <person name="Copeland A."/>
            <person name="Barry K.W."/>
            <person name="Cichocki N."/>
            <person name="Veneault-Fourrey C."/>
            <person name="LaButti K."/>
            <person name="Lindquist E.A."/>
            <person name="Lipzen A."/>
            <person name="Lundell T."/>
            <person name="Morin E."/>
            <person name="Murat C."/>
            <person name="Sun H."/>
            <person name="Tunlid A."/>
            <person name="Henrissat B."/>
            <person name="Grigoriev I.V."/>
            <person name="Hibbett D.S."/>
            <person name="Martin F."/>
            <person name="Nordberg H.P."/>
            <person name="Cantor M.N."/>
            <person name="Hua S.X."/>
        </authorList>
    </citation>
    <scope>NUCLEOTIDE SEQUENCE [LARGE SCALE GENOMIC DNA]</scope>
    <source>
        <strain evidence="3 4">MAFF 305830</strain>
    </source>
</reference>
<evidence type="ECO:0000259" key="2">
    <source>
        <dbReference type="Pfam" id="PF13472"/>
    </source>
</evidence>
<evidence type="ECO:0000313" key="3">
    <source>
        <dbReference type="EMBL" id="KIM28504.1"/>
    </source>
</evidence>